<evidence type="ECO:0000313" key="2">
    <source>
        <dbReference type="Proteomes" id="UP000724874"/>
    </source>
</evidence>
<dbReference type="EMBL" id="JADNYJ010000009">
    <property type="protein sequence ID" value="KAF8909356.1"/>
    <property type="molecule type" value="Genomic_DNA"/>
</dbReference>
<reference evidence="1" key="1">
    <citation type="submission" date="2020-11" db="EMBL/GenBank/DDBJ databases">
        <authorList>
            <consortium name="DOE Joint Genome Institute"/>
            <person name="Ahrendt S."/>
            <person name="Riley R."/>
            <person name="Andreopoulos W."/>
            <person name="LaButti K."/>
            <person name="Pangilinan J."/>
            <person name="Ruiz-duenas F.J."/>
            <person name="Barrasa J.M."/>
            <person name="Sanchez-Garcia M."/>
            <person name="Camarero S."/>
            <person name="Miyauchi S."/>
            <person name="Serrano A."/>
            <person name="Linde D."/>
            <person name="Babiker R."/>
            <person name="Drula E."/>
            <person name="Ayuso-Fernandez I."/>
            <person name="Pacheco R."/>
            <person name="Padilla G."/>
            <person name="Ferreira P."/>
            <person name="Barriuso J."/>
            <person name="Kellner H."/>
            <person name="Castanera R."/>
            <person name="Alfaro M."/>
            <person name="Ramirez L."/>
            <person name="Pisabarro A.G."/>
            <person name="Kuo A."/>
            <person name="Tritt A."/>
            <person name="Lipzen A."/>
            <person name="He G."/>
            <person name="Yan M."/>
            <person name="Ng V."/>
            <person name="Cullen D."/>
            <person name="Martin F."/>
            <person name="Rosso M.-N."/>
            <person name="Henrissat B."/>
            <person name="Hibbett D."/>
            <person name="Martinez A.T."/>
            <person name="Grigoriev I.V."/>
        </authorList>
    </citation>
    <scope>NUCLEOTIDE SEQUENCE</scope>
    <source>
        <strain evidence="1">AH 44721</strain>
    </source>
</reference>
<protein>
    <submittedName>
        <fullName evidence="1">Uncharacterized protein</fullName>
    </submittedName>
</protein>
<comment type="caution">
    <text evidence="1">The sequence shown here is derived from an EMBL/GenBank/DDBJ whole genome shotgun (WGS) entry which is preliminary data.</text>
</comment>
<organism evidence="1 2">
    <name type="scientific">Gymnopilus junonius</name>
    <name type="common">Spectacular rustgill mushroom</name>
    <name type="synonym">Gymnopilus spectabilis subsp. junonius</name>
    <dbReference type="NCBI Taxonomy" id="109634"/>
    <lineage>
        <taxon>Eukaryota</taxon>
        <taxon>Fungi</taxon>
        <taxon>Dikarya</taxon>
        <taxon>Basidiomycota</taxon>
        <taxon>Agaricomycotina</taxon>
        <taxon>Agaricomycetes</taxon>
        <taxon>Agaricomycetidae</taxon>
        <taxon>Agaricales</taxon>
        <taxon>Agaricineae</taxon>
        <taxon>Hymenogastraceae</taxon>
        <taxon>Gymnopilus</taxon>
    </lineage>
</organism>
<accession>A0A9P5TTC8</accession>
<proteinExistence type="predicted"/>
<dbReference type="Proteomes" id="UP000724874">
    <property type="component" value="Unassembled WGS sequence"/>
</dbReference>
<evidence type="ECO:0000313" key="1">
    <source>
        <dbReference type="EMBL" id="KAF8909356.1"/>
    </source>
</evidence>
<name>A0A9P5TTC8_GYMJU</name>
<keyword evidence="2" id="KW-1185">Reference proteome</keyword>
<dbReference type="AlphaFoldDB" id="A0A9P5TTC8"/>
<gene>
    <name evidence="1" type="ORF">CPB84DRAFT_1765933</name>
</gene>
<sequence length="73" mass="8522">MRIASCGQLLGGLRLRIHSGGEIDATRDFAGRYLRAQLLKTARKEDAEEFWDKVLKSLKDQQRQARRDQRQQH</sequence>